<evidence type="ECO:0008006" key="3">
    <source>
        <dbReference type="Google" id="ProtNLM"/>
    </source>
</evidence>
<sequence>MFGPGDVPRQAVEGLRRVLDAEVRAGGPLAVKAVKARFRLVHWLVADGRPDEALAVLAELLDRQREALPAGADALLDTRLRVGDVRLLAGDARGAVDDFRAALAEVPDGAGPAASRKALAIRRRVAHALEAARDPAGSADAWDQLADALETAEPGKAAAARQHVQVQDVLLQTRLAHVRVPGWFFNRFHGTDRADFVAALADLHRRTGA</sequence>
<evidence type="ECO:0000313" key="2">
    <source>
        <dbReference type="Proteomes" id="UP000239322"/>
    </source>
</evidence>
<evidence type="ECO:0000313" key="1">
    <source>
        <dbReference type="EMBL" id="PRH77012.1"/>
    </source>
</evidence>
<dbReference type="Gene3D" id="1.25.40.10">
    <property type="entry name" value="Tetratricopeptide repeat domain"/>
    <property type="match status" value="1"/>
</dbReference>
<dbReference type="EMBL" id="PVLV01000389">
    <property type="protein sequence ID" value="PRH77012.1"/>
    <property type="molecule type" value="Genomic_DNA"/>
</dbReference>
<organism evidence="1 2">
    <name type="scientific">Streptomyces solincola</name>
    <dbReference type="NCBI Taxonomy" id="2100817"/>
    <lineage>
        <taxon>Bacteria</taxon>
        <taxon>Bacillati</taxon>
        <taxon>Actinomycetota</taxon>
        <taxon>Actinomycetes</taxon>
        <taxon>Kitasatosporales</taxon>
        <taxon>Streptomycetaceae</taxon>
        <taxon>Streptomyces</taxon>
    </lineage>
</organism>
<reference evidence="1 2" key="1">
    <citation type="submission" date="2018-03" db="EMBL/GenBank/DDBJ databases">
        <title>Novel Streptomyces sp. from soil.</title>
        <authorList>
            <person name="Tan G.Y.A."/>
            <person name="Lee Z.Y."/>
        </authorList>
    </citation>
    <scope>NUCLEOTIDE SEQUENCE [LARGE SCALE GENOMIC DNA]</scope>
    <source>
        <strain evidence="1 2">ST5x</strain>
    </source>
</reference>
<accession>A0A2S9PRH8</accession>
<dbReference type="InterPro" id="IPR049920">
    <property type="entry name" value="IK1_05631-like"/>
</dbReference>
<dbReference type="SUPFAM" id="SSF48452">
    <property type="entry name" value="TPR-like"/>
    <property type="match status" value="1"/>
</dbReference>
<dbReference type="InterPro" id="IPR011990">
    <property type="entry name" value="TPR-like_helical_dom_sf"/>
</dbReference>
<dbReference type="AlphaFoldDB" id="A0A2S9PRH8"/>
<dbReference type="Pfam" id="PF18159">
    <property type="entry name" value="S_4TM"/>
    <property type="match status" value="1"/>
</dbReference>
<comment type="caution">
    <text evidence="1">The sequence shown here is derived from an EMBL/GenBank/DDBJ whole genome shotgun (WGS) entry which is preliminary data.</text>
</comment>
<name>A0A2S9PRH8_9ACTN</name>
<protein>
    <recommendedName>
        <fullName evidence="3">Tetratricopeptide repeat protein</fullName>
    </recommendedName>
</protein>
<proteinExistence type="predicted"/>
<dbReference type="Proteomes" id="UP000239322">
    <property type="component" value="Unassembled WGS sequence"/>
</dbReference>
<keyword evidence="2" id="KW-1185">Reference proteome</keyword>
<gene>
    <name evidence="1" type="ORF">C6N75_22580</name>
</gene>